<feature type="transmembrane region" description="Helical" evidence="6">
    <location>
        <begin position="20"/>
        <end position="39"/>
    </location>
</feature>
<evidence type="ECO:0000256" key="4">
    <source>
        <dbReference type="ARBA" id="ARBA00022989"/>
    </source>
</evidence>
<dbReference type="PANTHER" id="PTHR33529">
    <property type="entry name" value="SLR0882 PROTEIN-RELATED"/>
    <property type="match status" value="1"/>
</dbReference>
<organism evidence="7 8">
    <name type="scientific">Saccharibacter floricola DSM 15669</name>
    <dbReference type="NCBI Taxonomy" id="1123227"/>
    <lineage>
        <taxon>Bacteria</taxon>
        <taxon>Pseudomonadati</taxon>
        <taxon>Pseudomonadota</taxon>
        <taxon>Alphaproteobacteria</taxon>
        <taxon>Acetobacterales</taxon>
        <taxon>Acetobacteraceae</taxon>
        <taxon>Saccharibacter</taxon>
    </lineage>
</organism>
<evidence type="ECO:0000256" key="1">
    <source>
        <dbReference type="ARBA" id="ARBA00004651"/>
    </source>
</evidence>
<keyword evidence="2" id="KW-1003">Cell membrane</keyword>
<dbReference type="EMBL" id="BAQD01000001">
    <property type="protein sequence ID" value="GBQ04894.1"/>
    <property type="molecule type" value="Genomic_DNA"/>
</dbReference>
<evidence type="ECO:0000256" key="2">
    <source>
        <dbReference type="ARBA" id="ARBA00022475"/>
    </source>
</evidence>
<keyword evidence="4 6" id="KW-1133">Transmembrane helix</keyword>
<feature type="transmembrane region" description="Helical" evidence="6">
    <location>
        <begin position="60"/>
        <end position="82"/>
    </location>
</feature>
<keyword evidence="3 6" id="KW-0812">Transmembrane</keyword>
<keyword evidence="8" id="KW-1185">Reference proteome</keyword>
<feature type="transmembrane region" description="Helical" evidence="6">
    <location>
        <begin position="269"/>
        <end position="288"/>
    </location>
</feature>
<gene>
    <name evidence="7" type="ORF">AA15669_0202</name>
</gene>
<dbReference type="Pfam" id="PF03739">
    <property type="entry name" value="LptF_LptG"/>
    <property type="match status" value="1"/>
</dbReference>
<accession>A0ABQ0NWG4</accession>
<dbReference type="InterPro" id="IPR005495">
    <property type="entry name" value="LptG/LptF_permease"/>
</dbReference>
<protein>
    <submittedName>
        <fullName evidence="7">Permease YjgP/YjgQ family protein</fullName>
    </submittedName>
</protein>
<evidence type="ECO:0000256" key="3">
    <source>
        <dbReference type="ARBA" id="ARBA00022692"/>
    </source>
</evidence>
<evidence type="ECO:0000313" key="7">
    <source>
        <dbReference type="EMBL" id="GBQ04894.1"/>
    </source>
</evidence>
<dbReference type="Proteomes" id="UP001062901">
    <property type="component" value="Unassembled WGS sequence"/>
</dbReference>
<dbReference type="PANTHER" id="PTHR33529:SF2">
    <property type="entry name" value="LIPOPOLYSACCHARIDE EXPORT SYSTEM PERMEASE PROTEIN LPTG"/>
    <property type="match status" value="1"/>
</dbReference>
<feature type="transmembrane region" description="Helical" evidence="6">
    <location>
        <begin position="230"/>
        <end position="257"/>
    </location>
</feature>
<feature type="transmembrane region" description="Helical" evidence="6">
    <location>
        <begin position="294"/>
        <end position="316"/>
    </location>
</feature>
<evidence type="ECO:0000256" key="6">
    <source>
        <dbReference type="SAM" id="Phobius"/>
    </source>
</evidence>
<keyword evidence="5 6" id="KW-0472">Membrane</keyword>
<proteinExistence type="predicted"/>
<comment type="caution">
    <text evidence="7">The sequence shown here is derived from an EMBL/GenBank/DDBJ whole genome shotgun (WGS) entry which is preliminary data.</text>
</comment>
<reference evidence="7" key="1">
    <citation type="submission" date="2013-04" db="EMBL/GenBank/DDBJ databases">
        <title>The genome sequencing project of 58 acetic acid bacteria.</title>
        <authorList>
            <person name="Okamoto-Kainuma A."/>
            <person name="Ishikawa M."/>
            <person name="Umino S."/>
            <person name="Koizumi Y."/>
            <person name="Shiwa Y."/>
            <person name="Yoshikawa H."/>
            <person name="Matsutani M."/>
            <person name="Matsushita K."/>
        </authorList>
    </citation>
    <scope>NUCLEOTIDE SEQUENCE</scope>
    <source>
        <strain evidence="7">DSM 15669</strain>
    </source>
</reference>
<name>A0ABQ0NWG4_9PROT</name>
<evidence type="ECO:0000256" key="5">
    <source>
        <dbReference type="ARBA" id="ARBA00023136"/>
    </source>
</evidence>
<evidence type="ECO:0000313" key="8">
    <source>
        <dbReference type="Proteomes" id="UP001062901"/>
    </source>
</evidence>
<sequence length="321" mass="34951">MARHLGVYGLVKYSLLHLPTLAAEIMPLSVMVGSLFTLLQMTLSSEIAAMRASGLSTFNMFKYLLPAPICIGILTMIAQFWVIPPCEQALNIWWNETATLSNDQDALRGIWFRNGRDIAHIEQVSAGGYHLKGVTIYKRQPDTGLLQKTKHFSTLTASPSGWISSNDSLETTIDQNQDKGETSPLPQTFPLTVTPRQIINMTVEGTFYTPSQIWDALSGHIPSSLPASNYLMALLSGFFLPLQMAVMLLITLPITYIPPRAGLRNPLPVYVMASGLGIVILQGMISALGSAGSVPALLAVSSGHIIAALLSLAWVLRMEEK</sequence>
<comment type="subcellular location">
    <subcellularLocation>
        <location evidence="1">Cell membrane</location>
        <topology evidence="1">Multi-pass membrane protein</topology>
    </subcellularLocation>
</comment>